<dbReference type="EMBL" id="CP012752">
    <property type="protein sequence ID" value="ALG07725.1"/>
    <property type="molecule type" value="Genomic_DNA"/>
</dbReference>
<dbReference type="KEGG" id="kphy:AOZ06_13120"/>
<gene>
    <name evidence="1" type="ORF">AOZ06_12800</name>
    <name evidence="2" type="ORF">AOZ06_13120</name>
</gene>
<sequence length="117" mass="12614">MDDFEAVLGDAEKAVRRGVIGGVRGACRSLLSDSRDLVPYDQGDLSRSGAVSMNTAGSEVEGAVTYDTPYAVIQHEAEDYRHQDGRTSHYLGGPLRANSDRYMAHIQAEVAKELQGG</sequence>
<dbReference type="KEGG" id="kphy:AOZ06_12800"/>
<reference evidence="2 3" key="1">
    <citation type="submission" date="2015-07" db="EMBL/GenBank/DDBJ databases">
        <title>Genome sequencing of Kibdelosporangium phytohabitans.</title>
        <authorList>
            <person name="Qin S."/>
            <person name="Xing K."/>
        </authorList>
    </citation>
    <scope>NUCLEOTIDE SEQUENCE [LARGE SCALE GENOMIC DNA]</scope>
    <source>
        <strain evidence="2 3">KLBMP1111</strain>
    </source>
</reference>
<dbReference type="OrthoDB" id="1954318at2"/>
<evidence type="ECO:0008006" key="4">
    <source>
        <dbReference type="Google" id="ProtNLM"/>
    </source>
</evidence>
<organism evidence="2 3">
    <name type="scientific">Kibdelosporangium phytohabitans</name>
    <dbReference type="NCBI Taxonomy" id="860235"/>
    <lineage>
        <taxon>Bacteria</taxon>
        <taxon>Bacillati</taxon>
        <taxon>Actinomycetota</taxon>
        <taxon>Actinomycetes</taxon>
        <taxon>Pseudonocardiales</taxon>
        <taxon>Pseudonocardiaceae</taxon>
        <taxon>Kibdelosporangium</taxon>
    </lineage>
</organism>
<evidence type="ECO:0000313" key="3">
    <source>
        <dbReference type="Proteomes" id="UP000063699"/>
    </source>
</evidence>
<proteinExistence type="predicted"/>
<protein>
    <recommendedName>
        <fullName evidence="4">HK97 gp10 family phage protein</fullName>
    </recommendedName>
</protein>
<dbReference type="STRING" id="860235.AOZ06_12800"/>
<dbReference type="Proteomes" id="UP000063699">
    <property type="component" value="Chromosome"/>
</dbReference>
<evidence type="ECO:0000313" key="1">
    <source>
        <dbReference type="EMBL" id="ALG07669.1"/>
    </source>
</evidence>
<keyword evidence="3" id="KW-1185">Reference proteome</keyword>
<dbReference type="EMBL" id="CP012752">
    <property type="protein sequence ID" value="ALG07669.1"/>
    <property type="molecule type" value="Genomic_DNA"/>
</dbReference>
<dbReference type="AlphaFoldDB" id="A0A0N9HX12"/>
<dbReference type="RefSeq" id="WP_054289635.1">
    <property type="nucleotide sequence ID" value="NZ_CP012752.1"/>
</dbReference>
<evidence type="ECO:0000313" key="2">
    <source>
        <dbReference type="EMBL" id="ALG07725.1"/>
    </source>
</evidence>
<accession>A0A0N9HX12</accession>
<name>A0A0N9HX12_9PSEU</name>